<dbReference type="Proteomes" id="UP000681967">
    <property type="component" value="Unassembled WGS sequence"/>
</dbReference>
<evidence type="ECO:0000256" key="2">
    <source>
        <dbReference type="ARBA" id="ARBA00008661"/>
    </source>
</evidence>
<dbReference type="EMBL" id="CAJNOV010016883">
    <property type="protein sequence ID" value="CAF1597012.1"/>
    <property type="molecule type" value="Genomic_DNA"/>
</dbReference>
<dbReference type="GO" id="GO:0000139">
    <property type="term" value="C:Golgi membrane"/>
    <property type="evidence" value="ECO:0007669"/>
    <property type="project" value="UniProtKB-SubCell"/>
</dbReference>
<evidence type="ECO:0000313" key="14">
    <source>
        <dbReference type="Proteomes" id="UP000663855"/>
    </source>
</evidence>
<sequence>MFAGYYGRRRLRALLNSATFALTLTLIIYYRRNASSINQILYKFRMGQTHIPNQRYNHILLQRNPVKSLDINSLPDISPNKAPKGILSLIEFYNSATIQFNHSSSNVVPIIVLSNASNIEIRDAIRRTWAFNQSYESDTVSTIVYFLVAVDDFTQKRVIAEQMLFGDVIQVSLPEAHSFFAYKELSAMLWVRSNYPTSPLYIKTEDNVIMNMKNINNVVLPILNKVSNENLVISWFQSETSVPRGRYQKLINAVLPPLEIDLYYALSLFYAVTSKAIDYMIDALSHVDYIEHPGDPFVTGILRDAARVQMKDLSSAVNFYKYELGDGTCRATVENTSNLLFCTVAENIRLSRSTQEYFDVWDMLITKN</sequence>
<dbReference type="PANTHER" id="PTHR11214:SF378">
    <property type="entry name" value="BETA-1,3-GALACTOSYLTRANSFERASE 4"/>
    <property type="match status" value="1"/>
</dbReference>
<keyword evidence="5 10" id="KW-0812">Transmembrane</keyword>
<keyword evidence="7 10" id="KW-1133">Transmembrane helix</keyword>
<dbReference type="EMBL" id="CAJOBH010007192">
    <property type="protein sequence ID" value="CAF4077269.1"/>
    <property type="molecule type" value="Genomic_DNA"/>
</dbReference>
<dbReference type="InterPro" id="IPR002659">
    <property type="entry name" value="Glyco_trans_31"/>
</dbReference>
<evidence type="ECO:0000256" key="10">
    <source>
        <dbReference type="RuleBase" id="RU363063"/>
    </source>
</evidence>
<comment type="similarity">
    <text evidence="2 10">Belongs to the glycosyltransferase 31 family.</text>
</comment>
<keyword evidence="8 10" id="KW-0333">Golgi apparatus</keyword>
<evidence type="ECO:0000256" key="9">
    <source>
        <dbReference type="ARBA" id="ARBA00023136"/>
    </source>
</evidence>
<evidence type="ECO:0000256" key="6">
    <source>
        <dbReference type="ARBA" id="ARBA00022968"/>
    </source>
</evidence>
<evidence type="ECO:0000256" key="1">
    <source>
        <dbReference type="ARBA" id="ARBA00004323"/>
    </source>
</evidence>
<dbReference type="OrthoDB" id="5512589at2759"/>
<keyword evidence="6 10" id="KW-0735">Signal-anchor</keyword>
<evidence type="ECO:0000313" key="12">
    <source>
        <dbReference type="EMBL" id="CAF1667394.1"/>
    </source>
</evidence>
<evidence type="ECO:0000256" key="8">
    <source>
        <dbReference type="ARBA" id="ARBA00023034"/>
    </source>
</evidence>
<reference evidence="11" key="1">
    <citation type="submission" date="2021-02" db="EMBL/GenBank/DDBJ databases">
        <authorList>
            <person name="Nowell W R."/>
        </authorList>
    </citation>
    <scope>NUCLEOTIDE SEQUENCE</scope>
</reference>
<dbReference type="GO" id="GO:0016758">
    <property type="term" value="F:hexosyltransferase activity"/>
    <property type="evidence" value="ECO:0007669"/>
    <property type="project" value="InterPro"/>
</dbReference>
<evidence type="ECO:0000256" key="7">
    <source>
        <dbReference type="ARBA" id="ARBA00022989"/>
    </source>
</evidence>
<gene>
    <name evidence="13" type="ORF">BYL167_LOCUS17868</name>
    <name evidence="11" type="ORF">CJN711_LOCUS34704</name>
    <name evidence="12" type="ORF">KQP761_LOCUS33418</name>
</gene>
<comment type="caution">
    <text evidence="11">The sequence shown here is derived from an EMBL/GenBank/DDBJ whole genome shotgun (WGS) entry which is preliminary data.</text>
</comment>
<protein>
    <recommendedName>
        <fullName evidence="10">Hexosyltransferase</fullName>
        <ecNumber evidence="10">2.4.1.-</ecNumber>
    </recommendedName>
</protein>
<name>A0A816AKN4_9BILA</name>
<dbReference type="Proteomes" id="UP000663834">
    <property type="component" value="Unassembled WGS sequence"/>
</dbReference>
<organism evidence="11 14">
    <name type="scientific">Rotaria magnacalcarata</name>
    <dbReference type="NCBI Taxonomy" id="392030"/>
    <lineage>
        <taxon>Eukaryota</taxon>
        <taxon>Metazoa</taxon>
        <taxon>Spiralia</taxon>
        <taxon>Gnathifera</taxon>
        <taxon>Rotifera</taxon>
        <taxon>Eurotatoria</taxon>
        <taxon>Bdelloidea</taxon>
        <taxon>Philodinida</taxon>
        <taxon>Philodinidae</taxon>
        <taxon>Rotaria</taxon>
    </lineage>
</organism>
<dbReference type="Pfam" id="PF01762">
    <property type="entry name" value="Galactosyl_T"/>
    <property type="match status" value="1"/>
</dbReference>
<dbReference type="EMBL" id="CAJNOW010018701">
    <property type="protein sequence ID" value="CAF1667394.1"/>
    <property type="molecule type" value="Genomic_DNA"/>
</dbReference>
<accession>A0A816AKN4</accession>
<dbReference type="Proteomes" id="UP000663855">
    <property type="component" value="Unassembled WGS sequence"/>
</dbReference>
<evidence type="ECO:0000256" key="4">
    <source>
        <dbReference type="ARBA" id="ARBA00022679"/>
    </source>
</evidence>
<evidence type="ECO:0000313" key="11">
    <source>
        <dbReference type="EMBL" id="CAF1597012.1"/>
    </source>
</evidence>
<keyword evidence="3 10" id="KW-0328">Glycosyltransferase</keyword>
<dbReference type="AlphaFoldDB" id="A0A816AKN4"/>
<keyword evidence="4" id="KW-0808">Transferase</keyword>
<comment type="subcellular location">
    <subcellularLocation>
        <location evidence="1 10">Golgi apparatus membrane</location>
        <topology evidence="1 10">Single-pass type II membrane protein</topology>
    </subcellularLocation>
</comment>
<keyword evidence="9 10" id="KW-0472">Membrane</keyword>
<evidence type="ECO:0000313" key="13">
    <source>
        <dbReference type="EMBL" id="CAF4077269.1"/>
    </source>
</evidence>
<feature type="transmembrane region" description="Helical" evidence="10">
    <location>
        <begin position="12"/>
        <end position="30"/>
    </location>
</feature>
<evidence type="ECO:0000256" key="3">
    <source>
        <dbReference type="ARBA" id="ARBA00022676"/>
    </source>
</evidence>
<proteinExistence type="inferred from homology"/>
<dbReference type="PANTHER" id="PTHR11214">
    <property type="entry name" value="BETA-1,3-N-ACETYLGLUCOSAMINYLTRANSFERASE"/>
    <property type="match status" value="1"/>
</dbReference>
<dbReference type="EC" id="2.4.1.-" evidence="10"/>
<evidence type="ECO:0000256" key="5">
    <source>
        <dbReference type="ARBA" id="ARBA00022692"/>
    </source>
</evidence>
<dbReference type="GO" id="GO:0006493">
    <property type="term" value="P:protein O-linked glycosylation"/>
    <property type="evidence" value="ECO:0007669"/>
    <property type="project" value="TreeGrafter"/>
</dbReference>